<name>A0A8E0RTJ3_9TREM</name>
<accession>A0A8E0RTJ3</accession>
<dbReference type="InterPro" id="IPR040463">
    <property type="entry name" value="BAP29/BAP31_N"/>
</dbReference>
<dbReference type="Pfam" id="PF05529">
    <property type="entry name" value="Bap31"/>
    <property type="match status" value="1"/>
</dbReference>
<dbReference type="OrthoDB" id="435607at2759"/>
<sequence length="70" mass="8312">MLWHLTAGFLYVEIALFVVFLLPIVSTRNWSRLFKLQWVQTITTFSKYYFNLFVMLLFIVFAGKSMISLP</sequence>
<reference evidence="3" key="1">
    <citation type="submission" date="2019-05" db="EMBL/GenBank/DDBJ databases">
        <title>Annotation for the trematode Fasciolopsis buski.</title>
        <authorList>
            <person name="Choi Y.-J."/>
        </authorList>
    </citation>
    <scope>NUCLEOTIDE SEQUENCE</scope>
    <source>
        <strain evidence="3">HT</strain>
        <tissue evidence="3">Whole worm</tissue>
    </source>
</reference>
<keyword evidence="4" id="KW-1185">Reference proteome</keyword>
<keyword evidence="1" id="KW-1133">Transmembrane helix</keyword>
<feature type="domain" description="BAP29/BAP31 transmembrane" evidence="2">
    <location>
        <begin position="2"/>
        <end position="62"/>
    </location>
</feature>
<dbReference type="EMBL" id="LUCM01009149">
    <property type="protein sequence ID" value="KAA0187382.1"/>
    <property type="molecule type" value="Genomic_DNA"/>
</dbReference>
<keyword evidence="1" id="KW-0472">Membrane</keyword>
<dbReference type="Proteomes" id="UP000728185">
    <property type="component" value="Unassembled WGS sequence"/>
</dbReference>
<evidence type="ECO:0000313" key="4">
    <source>
        <dbReference type="Proteomes" id="UP000728185"/>
    </source>
</evidence>
<gene>
    <name evidence="3" type="ORF">FBUS_09132</name>
</gene>
<dbReference type="AlphaFoldDB" id="A0A8E0RTJ3"/>
<keyword evidence="1" id="KW-0812">Transmembrane</keyword>
<feature type="transmembrane region" description="Helical" evidence="1">
    <location>
        <begin position="6"/>
        <end position="27"/>
    </location>
</feature>
<feature type="transmembrane region" description="Helical" evidence="1">
    <location>
        <begin position="48"/>
        <end position="67"/>
    </location>
</feature>
<proteinExistence type="predicted"/>
<evidence type="ECO:0000256" key="1">
    <source>
        <dbReference type="SAM" id="Phobius"/>
    </source>
</evidence>
<organism evidence="3 4">
    <name type="scientific">Fasciolopsis buskii</name>
    <dbReference type="NCBI Taxonomy" id="27845"/>
    <lineage>
        <taxon>Eukaryota</taxon>
        <taxon>Metazoa</taxon>
        <taxon>Spiralia</taxon>
        <taxon>Lophotrochozoa</taxon>
        <taxon>Platyhelminthes</taxon>
        <taxon>Trematoda</taxon>
        <taxon>Digenea</taxon>
        <taxon>Plagiorchiida</taxon>
        <taxon>Echinostomata</taxon>
        <taxon>Echinostomatoidea</taxon>
        <taxon>Fasciolidae</taxon>
        <taxon>Fasciolopsis</taxon>
    </lineage>
</organism>
<protein>
    <recommendedName>
        <fullName evidence="2">BAP29/BAP31 transmembrane domain-containing protein</fullName>
    </recommendedName>
</protein>
<comment type="caution">
    <text evidence="3">The sequence shown here is derived from an EMBL/GenBank/DDBJ whole genome shotgun (WGS) entry which is preliminary data.</text>
</comment>
<evidence type="ECO:0000259" key="2">
    <source>
        <dbReference type="Pfam" id="PF05529"/>
    </source>
</evidence>
<evidence type="ECO:0000313" key="3">
    <source>
        <dbReference type="EMBL" id="KAA0187382.1"/>
    </source>
</evidence>